<evidence type="ECO:0000256" key="13">
    <source>
        <dbReference type="ARBA" id="ARBA00023136"/>
    </source>
</evidence>
<feature type="compositionally biased region" description="Basic residues" evidence="14">
    <location>
        <begin position="93"/>
        <end position="112"/>
    </location>
</feature>
<dbReference type="Pfam" id="PF00672">
    <property type="entry name" value="HAMP"/>
    <property type="match status" value="1"/>
</dbReference>
<sequence>MKTGSIRNKIFVLLLMITLLVVFSMALMMRFGIDRGFDRYKKSQEYRFNQKTIQLLADHYSTEGSWDTLRNDPAAWKEMIFHSAFKVTDKKPPPHRASKGHNKPPPPHHQKQQAKYTMKRMLPNYSVYDANKVKVVGSIEWDKDNHHYMKIVSDDELVGFLVTQSNKGIYAEEDRQFNEGIQKLLLIMVGIMAVTSLLLTLPIARYFTRPIQQLTSATQQAAAGDFSVRSNIRRNDELGQLSNHFNHLVKTLESNATSQKNMMADIAHELRTPLAVTLAQIEAIQDGIHQADEKTLGILHHQITTLNHLVNDLYELSLSDLGTMRYEMKSVDVLTVLKRAVNAFKLAFEKKSISCKFNFDDRPHQILGDDNRLCQLFYNILNNAMLYTDEGGIVLVSLTRETTEYVVVIEDSKPGLDAEQMNRMFDRLYRKESSRNKKSGGSGLGLAIAANIVKAHNGQITASSSSLGGVHIEIRLARV</sequence>
<evidence type="ECO:0000256" key="12">
    <source>
        <dbReference type="ARBA" id="ARBA00023012"/>
    </source>
</evidence>
<dbReference type="CDD" id="cd00082">
    <property type="entry name" value="HisKA"/>
    <property type="match status" value="1"/>
</dbReference>
<gene>
    <name evidence="18" type="ORF">ACFODZ_12885</name>
</gene>
<dbReference type="InterPro" id="IPR036890">
    <property type="entry name" value="HATPase_C_sf"/>
</dbReference>
<evidence type="ECO:0000256" key="14">
    <source>
        <dbReference type="SAM" id="MobiDB-lite"/>
    </source>
</evidence>
<dbReference type="InterPro" id="IPR005467">
    <property type="entry name" value="His_kinase_dom"/>
</dbReference>
<accession>A0ABV7JAI3</accession>
<evidence type="ECO:0000256" key="5">
    <source>
        <dbReference type="ARBA" id="ARBA00022553"/>
    </source>
</evidence>
<keyword evidence="7 15" id="KW-0812">Transmembrane</keyword>
<evidence type="ECO:0000256" key="15">
    <source>
        <dbReference type="SAM" id="Phobius"/>
    </source>
</evidence>
<evidence type="ECO:0000256" key="1">
    <source>
        <dbReference type="ARBA" id="ARBA00000085"/>
    </source>
</evidence>
<feature type="transmembrane region" description="Helical" evidence="15">
    <location>
        <begin position="184"/>
        <end position="207"/>
    </location>
</feature>
<evidence type="ECO:0000256" key="3">
    <source>
        <dbReference type="ARBA" id="ARBA00012438"/>
    </source>
</evidence>
<dbReference type="CDD" id="cd06225">
    <property type="entry name" value="HAMP"/>
    <property type="match status" value="1"/>
</dbReference>
<dbReference type="InterPro" id="IPR036097">
    <property type="entry name" value="HisK_dim/P_sf"/>
</dbReference>
<evidence type="ECO:0000256" key="11">
    <source>
        <dbReference type="ARBA" id="ARBA00022989"/>
    </source>
</evidence>
<feature type="domain" description="Histidine kinase" evidence="16">
    <location>
        <begin position="265"/>
        <end position="479"/>
    </location>
</feature>
<keyword evidence="12" id="KW-0902">Two-component regulatory system</keyword>
<comment type="catalytic activity">
    <reaction evidence="1">
        <text>ATP + protein L-histidine = ADP + protein N-phospho-L-histidine.</text>
        <dbReference type="EC" id="2.7.13.3"/>
    </reaction>
</comment>
<keyword evidence="13 15" id="KW-0472">Membrane</keyword>
<feature type="region of interest" description="Disordered" evidence="14">
    <location>
        <begin position="88"/>
        <end position="114"/>
    </location>
</feature>
<evidence type="ECO:0000313" key="19">
    <source>
        <dbReference type="Proteomes" id="UP001595533"/>
    </source>
</evidence>
<proteinExistence type="predicted"/>
<evidence type="ECO:0000256" key="2">
    <source>
        <dbReference type="ARBA" id="ARBA00004651"/>
    </source>
</evidence>
<dbReference type="SMART" id="SM00388">
    <property type="entry name" value="HisKA"/>
    <property type="match status" value="1"/>
</dbReference>
<evidence type="ECO:0000256" key="7">
    <source>
        <dbReference type="ARBA" id="ARBA00022692"/>
    </source>
</evidence>
<keyword evidence="6" id="KW-0808">Transferase</keyword>
<evidence type="ECO:0000259" key="16">
    <source>
        <dbReference type="PROSITE" id="PS50109"/>
    </source>
</evidence>
<keyword evidence="4" id="KW-1003">Cell membrane</keyword>
<keyword evidence="10 18" id="KW-0067">ATP-binding</keyword>
<keyword evidence="5" id="KW-0597">Phosphoprotein</keyword>
<dbReference type="PANTHER" id="PTHR45528">
    <property type="entry name" value="SENSOR HISTIDINE KINASE CPXA"/>
    <property type="match status" value="1"/>
</dbReference>
<dbReference type="InterPro" id="IPR004358">
    <property type="entry name" value="Sig_transdc_His_kin-like_C"/>
</dbReference>
<dbReference type="GO" id="GO:0005524">
    <property type="term" value="F:ATP binding"/>
    <property type="evidence" value="ECO:0007669"/>
    <property type="project" value="UniProtKB-KW"/>
</dbReference>
<feature type="domain" description="HAMP" evidence="17">
    <location>
        <begin position="205"/>
        <end position="257"/>
    </location>
</feature>
<dbReference type="InterPro" id="IPR003594">
    <property type="entry name" value="HATPase_dom"/>
</dbReference>
<evidence type="ECO:0000313" key="18">
    <source>
        <dbReference type="EMBL" id="MFC3195140.1"/>
    </source>
</evidence>
<dbReference type="Gene3D" id="3.30.565.10">
    <property type="entry name" value="Histidine kinase-like ATPase, C-terminal domain"/>
    <property type="match status" value="1"/>
</dbReference>
<dbReference type="SMART" id="SM00304">
    <property type="entry name" value="HAMP"/>
    <property type="match status" value="1"/>
</dbReference>
<dbReference type="InterPro" id="IPR003661">
    <property type="entry name" value="HisK_dim/P_dom"/>
</dbReference>
<dbReference type="InterPro" id="IPR050398">
    <property type="entry name" value="HssS/ArlS-like"/>
</dbReference>
<dbReference type="SUPFAM" id="SSF47384">
    <property type="entry name" value="Homodimeric domain of signal transducing histidine kinase"/>
    <property type="match status" value="1"/>
</dbReference>
<evidence type="ECO:0000259" key="17">
    <source>
        <dbReference type="PROSITE" id="PS50885"/>
    </source>
</evidence>
<dbReference type="Pfam" id="PF02518">
    <property type="entry name" value="HATPase_c"/>
    <property type="match status" value="1"/>
</dbReference>
<keyword evidence="9" id="KW-0418">Kinase</keyword>
<protein>
    <recommendedName>
        <fullName evidence="3">histidine kinase</fullName>
        <ecNumber evidence="3">2.7.13.3</ecNumber>
    </recommendedName>
</protein>
<dbReference type="Gene3D" id="6.10.340.10">
    <property type="match status" value="1"/>
</dbReference>
<evidence type="ECO:0000256" key="4">
    <source>
        <dbReference type="ARBA" id="ARBA00022475"/>
    </source>
</evidence>
<evidence type="ECO:0000256" key="8">
    <source>
        <dbReference type="ARBA" id="ARBA00022741"/>
    </source>
</evidence>
<reference evidence="19" key="1">
    <citation type="journal article" date="2019" name="Int. J. Syst. Evol. Microbiol.">
        <title>The Global Catalogue of Microorganisms (GCM) 10K type strain sequencing project: providing services to taxonomists for standard genome sequencing and annotation.</title>
        <authorList>
            <consortium name="The Broad Institute Genomics Platform"/>
            <consortium name="The Broad Institute Genome Sequencing Center for Infectious Disease"/>
            <person name="Wu L."/>
            <person name="Ma J."/>
        </authorList>
    </citation>
    <scope>NUCLEOTIDE SEQUENCE [LARGE SCALE GENOMIC DNA]</scope>
    <source>
        <strain evidence="19">KCTC 42953</strain>
    </source>
</reference>
<keyword evidence="8" id="KW-0547">Nucleotide-binding</keyword>
<dbReference type="PANTHER" id="PTHR45528:SF1">
    <property type="entry name" value="SENSOR HISTIDINE KINASE CPXA"/>
    <property type="match status" value="1"/>
</dbReference>
<dbReference type="SMART" id="SM00387">
    <property type="entry name" value="HATPase_c"/>
    <property type="match status" value="1"/>
</dbReference>
<dbReference type="Gene3D" id="1.10.287.130">
    <property type="match status" value="1"/>
</dbReference>
<dbReference type="PROSITE" id="PS50109">
    <property type="entry name" value="HIS_KIN"/>
    <property type="match status" value="1"/>
</dbReference>
<dbReference type="Pfam" id="PF00512">
    <property type="entry name" value="HisKA"/>
    <property type="match status" value="1"/>
</dbReference>
<evidence type="ECO:0000256" key="9">
    <source>
        <dbReference type="ARBA" id="ARBA00022777"/>
    </source>
</evidence>
<dbReference type="RefSeq" id="WP_198538202.1">
    <property type="nucleotide sequence ID" value="NZ_JBHRTS010000007.1"/>
</dbReference>
<comment type="caution">
    <text evidence="18">The sequence shown here is derived from an EMBL/GenBank/DDBJ whole genome shotgun (WGS) entry which is preliminary data.</text>
</comment>
<name>A0ABV7JAI3_9GAMM</name>
<organism evidence="18 19">
    <name type="scientific">Marinicella sediminis</name>
    <dbReference type="NCBI Taxonomy" id="1792834"/>
    <lineage>
        <taxon>Bacteria</taxon>
        <taxon>Pseudomonadati</taxon>
        <taxon>Pseudomonadota</taxon>
        <taxon>Gammaproteobacteria</taxon>
        <taxon>Lysobacterales</taxon>
        <taxon>Marinicellaceae</taxon>
        <taxon>Marinicella</taxon>
    </lineage>
</organism>
<evidence type="ECO:0000256" key="6">
    <source>
        <dbReference type="ARBA" id="ARBA00022679"/>
    </source>
</evidence>
<dbReference type="PROSITE" id="PS50885">
    <property type="entry name" value="HAMP"/>
    <property type="match status" value="1"/>
</dbReference>
<feature type="transmembrane region" description="Helical" evidence="15">
    <location>
        <begin position="12"/>
        <end position="33"/>
    </location>
</feature>
<dbReference type="PRINTS" id="PR00344">
    <property type="entry name" value="BCTRLSENSOR"/>
</dbReference>
<dbReference type="InterPro" id="IPR003660">
    <property type="entry name" value="HAMP_dom"/>
</dbReference>
<keyword evidence="11 15" id="KW-1133">Transmembrane helix</keyword>
<evidence type="ECO:0000256" key="10">
    <source>
        <dbReference type="ARBA" id="ARBA00022840"/>
    </source>
</evidence>
<comment type="subcellular location">
    <subcellularLocation>
        <location evidence="2">Cell membrane</location>
        <topology evidence="2">Multi-pass membrane protein</topology>
    </subcellularLocation>
</comment>
<dbReference type="EMBL" id="JBHRTS010000007">
    <property type="protein sequence ID" value="MFC3195140.1"/>
    <property type="molecule type" value="Genomic_DNA"/>
</dbReference>
<dbReference type="EC" id="2.7.13.3" evidence="3"/>
<dbReference type="SUPFAM" id="SSF55874">
    <property type="entry name" value="ATPase domain of HSP90 chaperone/DNA topoisomerase II/histidine kinase"/>
    <property type="match status" value="1"/>
</dbReference>
<dbReference type="SUPFAM" id="SSF158472">
    <property type="entry name" value="HAMP domain-like"/>
    <property type="match status" value="1"/>
</dbReference>
<keyword evidence="19" id="KW-1185">Reference proteome</keyword>
<dbReference type="Proteomes" id="UP001595533">
    <property type="component" value="Unassembled WGS sequence"/>
</dbReference>